<dbReference type="EMBL" id="AE005672">
    <property type="protein sequence ID" value="AAK76022.1"/>
    <property type="molecule type" value="Genomic_DNA"/>
</dbReference>
<dbReference type="PaxDb" id="170187-SP_1955"/>
<gene>
    <name evidence="2" type="ordered locus">SP_1955</name>
</gene>
<sequence>MLNIPNVLRYDLNMLQLEYKNEQSWDSFIDNVNLIELEERIQTTIGIKQINTHNIITIAREGYSQNYLPNTSENTYNSLQVSLVGVLLLFISMVNILWAKKSK</sequence>
<protein>
    <submittedName>
        <fullName evidence="2">Uncharacterized protein</fullName>
    </submittedName>
</protein>
<proteinExistence type="predicted"/>
<accession>A0A0H2URN8</accession>
<dbReference type="AlphaFoldDB" id="A0A0H2URN8"/>
<keyword evidence="1" id="KW-0472">Membrane</keyword>
<evidence type="ECO:0000256" key="1">
    <source>
        <dbReference type="SAM" id="Phobius"/>
    </source>
</evidence>
<dbReference type="KEGG" id="spn:SP_1955"/>
<dbReference type="eggNOG" id="COG1404">
    <property type="taxonomic scope" value="Bacteria"/>
</dbReference>
<dbReference type="Proteomes" id="UP000000585">
    <property type="component" value="Chromosome"/>
</dbReference>
<evidence type="ECO:0000313" key="3">
    <source>
        <dbReference type="Proteomes" id="UP000000585"/>
    </source>
</evidence>
<evidence type="ECO:0000313" key="2">
    <source>
        <dbReference type="EMBL" id="AAK76022.1"/>
    </source>
</evidence>
<dbReference type="EnsemblBacteria" id="AAK76022">
    <property type="protein sequence ID" value="AAK76022"/>
    <property type="gene ID" value="SP_1955"/>
</dbReference>
<keyword evidence="3" id="KW-1185">Reference proteome</keyword>
<reference evidence="2 3" key="1">
    <citation type="journal article" date="2001" name="Science">
        <title>Complete genome sequence of a virulent isolate of Streptococcus pneumoniae.</title>
        <authorList>
            <person name="Tettelin H."/>
            <person name="Nelson K.E."/>
            <person name="Paulsen I.T."/>
            <person name="Eisen J.A."/>
            <person name="Read T.D."/>
            <person name="Peterson S."/>
            <person name="Heidelberg J."/>
            <person name="DeBoy R.T."/>
            <person name="Haft D.H."/>
            <person name="Dodson R.J."/>
            <person name="Durkin A.S."/>
            <person name="Gwinn M."/>
            <person name="Kolonay J.F."/>
            <person name="Nelson W.C."/>
            <person name="Peterson J.D."/>
            <person name="Umayam L.A."/>
            <person name="White O."/>
            <person name="Salzberg S.L."/>
            <person name="Lewis M.R."/>
            <person name="Radune D."/>
            <person name="Holtzapple E."/>
            <person name="Khouri H."/>
            <person name="Wolf A.M."/>
            <person name="Utterback T.R."/>
            <person name="Hansen C.L."/>
            <person name="McDonald L.A."/>
            <person name="Feldblyum T.V."/>
            <person name="Angiuoli S."/>
            <person name="Dickinson T."/>
            <person name="Hickey E.K."/>
            <person name="Holt I.E."/>
            <person name="Loftus B.J."/>
            <person name="Yang F."/>
            <person name="Smith H.O."/>
            <person name="Venter J.C."/>
            <person name="Dougherty B.A."/>
            <person name="Morrison D.A."/>
            <person name="Hollingshead S.K."/>
            <person name="Fraser C.M."/>
        </authorList>
    </citation>
    <scope>NUCLEOTIDE SEQUENCE [LARGE SCALE GENOMIC DNA]</scope>
    <source>
        <strain evidence="3">ATCC BAA-334 / TIGR4</strain>
    </source>
</reference>
<keyword evidence="1" id="KW-1133">Transmembrane helix</keyword>
<name>A0A0H2URN8_STRPN</name>
<organism evidence="2 3">
    <name type="scientific">Streptococcus pneumoniae serotype 4 (strain ATCC BAA-334 / TIGR4)</name>
    <dbReference type="NCBI Taxonomy" id="170187"/>
    <lineage>
        <taxon>Bacteria</taxon>
        <taxon>Bacillati</taxon>
        <taxon>Bacillota</taxon>
        <taxon>Bacilli</taxon>
        <taxon>Lactobacillales</taxon>
        <taxon>Streptococcaceae</taxon>
        <taxon>Streptococcus</taxon>
    </lineage>
</organism>
<keyword evidence="1" id="KW-0812">Transmembrane</keyword>
<feature type="transmembrane region" description="Helical" evidence="1">
    <location>
        <begin position="79"/>
        <end position="98"/>
    </location>
</feature>